<keyword evidence="7" id="KW-0067">ATP-binding</keyword>
<dbReference type="SUPFAM" id="SSF52540">
    <property type="entry name" value="P-loop containing nucleoside triphosphate hydrolases"/>
    <property type="match status" value="1"/>
</dbReference>
<dbReference type="InterPro" id="IPR001267">
    <property type="entry name" value="Thymidine_kinase"/>
</dbReference>
<organism evidence="8">
    <name type="scientific">viral metagenome</name>
    <dbReference type="NCBI Taxonomy" id="1070528"/>
    <lineage>
        <taxon>unclassified sequences</taxon>
        <taxon>metagenomes</taxon>
        <taxon>organismal metagenomes</taxon>
    </lineage>
</organism>
<keyword evidence="5" id="KW-0547">Nucleotide-binding</keyword>
<evidence type="ECO:0000256" key="4">
    <source>
        <dbReference type="ARBA" id="ARBA00022679"/>
    </source>
</evidence>
<protein>
    <recommendedName>
        <fullName evidence="2">thymidine kinase</fullName>
        <ecNumber evidence="2">2.7.1.21</ecNumber>
    </recommendedName>
</protein>
<dbReference type="EC" id="2.7.1.21" evidence="2"/>
<dbReference type="Pfam" id="PF00265">
    <property type="entry name" value="TK"/>
    <property type="match status" value="1"/>
</dbReference>
<dbReference type="SUPFAM" id="SSF57716">
    <property type="entry name" value="Glucocorticoid receptor-like (DNA-binding domain)"/>
    <property type="match status" value="1"/>
</dbReference>
<keyword evidence="4" id="KW-0808">Transferase</keyword>
<keyword evidence="6" id="KW-0418">Kinase</keyword>
<dbReference type="AlphaFoldDB" id="A0A6C0HDX5"/>
<dbReference type="InterPro" id="IPR027417">
    <property type="entry name" value="P-loop_NTPase"/>
</dbReference>
<accession>A0A6C0HDX5</accession>
<dbReference type="EMBL" id="MN739934">
    <property type="protein sequence ID" value="QHT78634.1"/>
    <property type="molecule type" value="Genomic_DNA"/>
</dbReference>
<evidence type="ECO:0000256" key="7">
    <source>
        <dbReference type="ARBA" id="ARBA00022840"/>
    </source>
</evidence>
<dbReference type="PIRSF" id="PIRSF035805">
    <property type="entry name" value="TK_cell"/>
    <property type="match status" value="1"/>
</dbReference>
<dbReference type="Gene3D" id="3.30.60.20">
    <property type="match status" value="1"/>
</dbReference>
<proteinExistence type="inferred from homology"/>
<reference evidence="8" key="1">
    <citation type="journal article" date="2020" name="Nature">
        <title>Giant virus diversity and host interactions through global metagenomics.</title>
        <authorList>
            <person name="Schulz F."/>
            <person name="Roux S."/>
            <person name="Paez-Espino D."/>
            <person name="Jungbluth S."/>
            <person name="Walsh D.A."/>
            <person name="Denef V.J."/>
            <person name="McMahon K.D."/>
            <person name="Konstantinidis K.T."/>
            <person name="Eloe-Fadrosh E.A."/>
            <person name="Kyrpides N.C."/>
            <person name="Woyke T."/>
        </authorList>
    </citation>
    <scope>NUCLEOTIDE SEQUENCE</scope>
    <source>
        <strain evidence="8">GVMAG-M-3300023179-92</strain>
    </source>
</reference>
<evidence type="ECO:0000313" key="8">
    <source>
        <dbReference type="EMBL" id="QHT78634.1"/>
    </source>
</evidence>
<sequence length="180" mass="20354">MITVICGPMFSGKSSMLINYERRLNIAKKNYLTVNHTFDNRYVKDGIATHDKVISKGKNHLTCSNVSEIYSKIKTLKDIDTIIIDEAQFFNDIAQTVDSLAFEGYNIICAGLNSDYTMKPFKAMNELFAVADKIIHLQSTCVKCGCEAPFTKRLTKDTDIIVIGESDVYEPRCRKCMLKD</sequence>
<dbReference type="PANTHER" id="PTHR11441">
    <property type="entry name" value="THYMIDINE KINASE"/>
    <property type="match status" value="1"/>
</dbReference>
<name>A0A6C0HDX5_9ZZZZ</name>
<dbReference type="GO" id="GO:0071897">
    <property type="term" value="P:DNA biosynthetic process"/>
    <property type="evidence" value="ECO:0007669"/>
    <property type="project" value="UniProtKB-KW"/>
</dbReference>
<keyword evidence="3" id="KW-0237">DNA synthesis</keyword>
<dbReference type="Gene3D" id="3.40.50.300">
    <property type="entry name" value="P-loop containing nucleotide triphosphate hydrolases"/>
    <property type="match status" value="1"/>
</dbReference>
<dbReference type="PANTHER" id="PTHR11441:SF0">
    <property type="entry name" value="THYMIDINE KINASE, CYTOSOLIC"/>
    <property type="match status" value="1"/>
</dbReference>
<evidence type="ECO:0000256" key="1">
    <source>
        <dbReference type="ARBA" id="ARBA00007587"/>
    </source>
</evidence>
<evidence type="ECO:0000256" key="2">
    <source>
        <dbReference type="ARBA" id="ARBA00012118"/>
    </source>
</evidence>
<dbReference type="GO" id="GO:0046104">
    <property type="term" value="P:thymidine metabolic process"/>
    <property type="evidence" value="ECO:0007669"/>
    <property type="project" value="TreeGrafter"/>
</dbReference>
<evidence type="ECO:0000256" key="6">
    <source>
        <dbReference type="ARBA" id="ARBA00022777"/>
    </source>
</evidence>
<evidence type="ECO:0000256" key="5">
    <source>
        <dbReference type="ARBA" id="ARBA00022741"/>
    </source>
</evidence>
<comment type="similarity">
    <text evidence="1">Belongs to the thymidine kinase family.</text>
</comment>
<dbReference type="GO" id="GO:0005524">
    <property type="term" value="F:ATP binding"/>
    <property type="evidence" value="ECO:0007669"/>
    <property type="project" value="UniProtKB-KW"/>
</dbReference>
<dbReference type="GO" id="GO:0004797">
    <property type="term" value="F:thymidine kinase activity"/>
    <property type="evidence" value="ECO:0007669"/>
    <property type="project" value="UniProtKB-EC"/>
</dbReference>
<evidence type="ECO:0000256" key="3">
    <source>
        <dbReference type="ARBA" id="ARBA00022634"/>
    </source>
</evidence>